<dbReference type="PANTHER" id="PTHR41709">
    <property type="entry name" value="KAIB-LIKE PROTEIN 1"/>
    <property type="match status" value="1"/>
</dbReference>
<reference evidence="2 3" key="1">
    <citation type="submission" date="2021-05" db="EMBL/GenBank/DDBJ databases">
        <title>The draft genome of Geobacter chapellei DSM 13688.</title>
        <authorList>
            <person name="Xu Z."/>
            <person name="Masuda Y."/>
            <person name="Itoh H."/>
            <person name="Senoo K."/>
        </authorList>
    </citation>
    <scope>NUCLEOTIDE SEQUENCE [LARGE SCALE GENOMIC DNA]</scope>
    <source>
        <strain evidence="2 3">DSM 13688</strain>
    </source>
</reference>
<gene>
    <name evidence="2" type="ORF">KJB30_13680</name>
</gene>
<dbReference type="Gene3D" id="3.40.30.10">
    <property type="entry name" value="Glutaredoxin"/>
    <property type="match status" value="1"/>
</dbReference>
<evidence type="ECO:0000313" key="3">
    <source>
        <dbReference type="Proteomes" id="UP000784128"/>
    </source>
</evidence>
<accession>A0ABS5UBI6</accession>
<proteinExistence type="predicted"/>
<keyword evidence="3" id="KW-1185">Reference proteome</keyword>
<evidence type="ECO:0000259" key="1">
    <source>
        <dbReference type="SMART" id="SM01248"/>
    </source>
</evidence>
<dbReference type="CDD" id="cd02978">
    <property type="entry name" value="KaiB_like"/>
    <property type="match status" value="1"/>
</dbReference>
<dbReference type="EMBL" id="JAHDYS010000013">
    <property type="protein sequence ID" value="MBT1072841.1"/>
    <property type="molecule type" value="Genomic_DNA"/>
</dbReference>
<name>A0ABS5UBI6_9BACT</name>
<dbReference type="SUPFAM" id="SSF52833">
    <property type="entry name" value="Thioredoxin-like"/>
    <property type="match status" value="1"/>
</dbReference>
<sequence length="120" mass="13645">MKDGKDDQETGIQDSTKEFEMAVSKTDEGCYVLRLFVSGMTPNSRKAIDNVKKICEEHLKGRYELEIIDIYQQPIFAKEGQIVAAPTLVKELPLPLRKFIGDMSQTERILAGLDLRKKNQ</sequence>
<dbReference type="RefSeq" id="WP_214300242.1">
    <property type="nucleotide sequence ID" value="NZ_JAHDYS010000013.1"/>
</dbReference>
<comment type="caution">
    <text evidence="2">The sequence shown here is derived from an EMBL/GenBank/DDBJ whole genome shotgun (WGS) entry which is preliminary data.</text>
</comment>
<evidence type="ECO:0000313" key="2">
    <source>
        <dbReference type="EMBL" id="MBT1072841.1"/>
    </source>
</evidence>
<dbReference type="InterPro" id="IPR011649">
    <property type="entry name" value="KaiB_domain"/>
</dbReference>
<dbReference type="SMART" id="SM01248">
    <property type="entry name" value="KaiB"/>
    <property type="match status" value="1"/>
</dbReference>
<feature type="domain" description="KaiB" evidence="1">
    <location>
        <begin position="34"/>
        <end position="115"/>
    </location>
</feature>
<dbReference type="InterPro" id="IPR036249">
    <property type="entry name" value="Thioredoxin-like_sf"/>
</dbReference>
<dbReference type="Pfam" id="PF07689">
    <property type="entry name" value="KaiB"/>
    <property type="match status" value="1"/>
</dbReference>
<dbReference type="Proteomes" id="UP000784128">
    <property type="component" value="Unassembled WGS sequence"/>
</dbReference>
<organism evidence="2 3">
    <name type="scientific">Pelotalea chapellei</name>
    <dbReference type="NCBI Taxonomy" id="44671"/>
    <lineage>
        <taxon>Bacteria</taxon>
        <taxon>Pseudomonadati</taxon>
        <taxon>Thermodesulfobacteriota</taxon>
        <taxon>Desulfuromonadia</taxon>
        <taxon>Geobacterales</taxon>
        <taxon>Geobacteraceae</taxon>
        <taxon>Pelotalea</taxon>
    </lineage>
</organism>
<dbReference type="PANTHER" id="PTHR41709:SF2">
    <property type="entry name" value="CIRCADIAN CLOCK PROTEIN KAIB2"/>
    <property type="match status" value="1"/>
</dbReference>
<protein>
    <submittedName>
        <fullName evidence="2">Circadian clock KaiB family protein</fullName>
    </submittedName>
</protein>
<dbReference type="InterPro" id="IPR039022">
    <property type="entry name" value="KaiB-like"/>
</dbReference>